<feature type="region of interest" description="Disordered" evidence="1">
    <location>
        <begin position="988"/>
        <end position="1051"/>
    </location>
</feature>
<feature type="region of interest" description="Disordered" evidence="1">
    <location>
        <begin position="1501"/>
        <end position="1553"/>
    </location>
</feature>
<dbReference type="Gene3D" id="1.20.900.10">
    <property type="entry name" value="Dbl homology (DH) domain"/>
    <property type="match status" value="1"/>
</dbReference>
<protein>
    <submittedName>
        <fullName evidence="5">Puratrophin-1-like isoform X1</fullName>
    </submittedName>
</protein>
<reference evidence="5" key="1">
    <citation type="submission" date="2025-08" db="UniProtKB">
        <authorList>
            <consortium name="RefSeq"/>
        </authorList>
    </citation>
    <scope>IDENTIFICATION</scope>
</reference>
<feature type="compositionally biased region" description="Basic and acidic residues" evidence="1">
    <location>
        <begin position="1031"/>
        <end position="1042"/>
    </location>
</feature>
<feature type="region of interest" description="Disordered" evidence="1">
    <location>
        <begin position="814"/>
        <end position="905"/>
    </location>
</feature>
<dbReference type="Proteomes" id="UP000694845">
    <property type="component" value="Unplaced"/>
</dbReference>
<accession>A0A8B7YFJ3</accession>
<dbReference type="SUPFAM" id="SSF46966">
    <property type="entry name" value="Spectrin repeat"/>
    <property type="match status" value="1"/>
</dbReference>
<dbReference type="GeneID" id="110980033"/>
<dbReference type="KEGG" id="aplc:110980033"/>
<dbReference type="PROSITE" id="PS50003">
    <property type="entry name" value="PH_DOMAIN"/>
    <property type="match status" value="1"/>
</dbReference>
<dbReference type="SMART" id="SM00233">
    <property type="entry name" value="PH"/>
    <property type="match status" value="1"/>
</dbReference>
<evidence type="ECO:0000313" key="4">
    <source>
        <dbReference type="Proteomes" id="UP000694845"/>
    </source>
</evidence>
<dbReference type="Pfam" id="PF22697">
    <property type="entry name" value="SOS1_NGEF_PH"/>
    <property type="match status" value="1"/>
</dbReference>
<dbReference type="InterPro" id="IPR052231">
    <property type="entry name" value="Rho_GEF_signaling-related"/>
</dbReference>
<dbReference type="SUPFAM" id="SSF50729">
    <property type="entry name" value="PH domain-like"/>
    <property type="match status" value="1"/>
</dbReference>
<keyword evidence="4" id="KW-1185">Reference proteome</keyword>
<dbReference type="SUPFAM" id="SSF48065">
    <property type="entry name" value="DBL homology domain (DH-domain)"/>
    <property type="match status" value="1"/>
</dbReference>
<feature type="region of interest" description="Disordered" evidence="1">
    <location>
        <begin position="191"/>
        <end position="214"/>
    </location>
</feature>
<feature type="domain" description="DH" evidence="3">
    <location>
        <begin position="1078"/>
        <end position="1253"/>
    </location>
</feature>
<dbReference type="InterPro" id="IPR055251">
    <property type="entry name" value="SOS1_NGEF_PH"/>
</dbReference>
<proteinExistence type="predicted"/>
<name>A0A8B7YFJ3_ACAPL</name>
<dbReference type="PANTHER" id="PTHR45845:SF3">
    <property type="entry name" value="PURATROPHIN-1-LIKE, ISOFORM A"/>
    <property type="match status" value="1"/>
</dbReference>
<dbReference type="RefSeq" id="XP_022091998.1">
    <property type="nucleotide sequence ID" value="XM_022236306.1"/>
</dbReference>
<feature type="compositionally biased region" description="Acidic residues" evidence="1">
    <location>
        <begin position="1017"/>
        <end position="1029"/>
    </location>
</feature>
<dbReference type="InterPro" id="IPR000219">
    <property type="entry name" value="DH_dom"/>
</dbReference>
<evidence type="ECO:0000259" key="3">
    <source>
        <dbReference type="PROSITE" id="PS50010"/>
    </source>
</evidence>
<dbReference type="PANTHER" id="PTHR45845">
    <property type="entry name" value="RHO GUANINE NUCLEOTIDE EXCHANGE FACTOR-RELATED"/>
    <property type="match status" value="1"/>
</dbReference>
<dbReference type="InterPro" id="IPR001849">
    <property type="entry name" value="PH_domain"/>
</dbReference>
<organism evidence="4 5">
    <name type="scientific">Acanthaster planci</name>
    <name type="common">Crown-of-thorns starfish</name>
    <dbReference type="NCBI Taxonomy" id="133434"/>
    <lineage>
        <taxon>Eukaryota</taxon>
        <taxon>Metazoa</taxon>
        <taxon>Echinodermata</taxon>
        <taxon>Eleutherozoa</taxon>
        <taxon>Asterozoa</taxon>
        <taxon>Asteroidea</taxon>
        <taxon>Valvatacea</taxon>
        <taxon>Valvatida</taxon>
        <taxon>Acanthasteridae</taxon>
        <taxon>Acanthaster</taxon>
    </lineage>
</organism>
<dbReference type="OrthoDB" id="1594986at2759"/>
<feature type="compositionally biased region" description="Low complexity" evidence="1">
    <location>
        <begin position="191"/>
        <end position="204"/>
    </location>
</feature>
<feature type="compositionally biased region" description="Basic and acidic residues" evidence="1">
    <location>
        <begin position="827"/>
        <end position="840"/>
    </location>
</feature>
<sequence>MAFKYIFSLGRIGLHGSYLVLEGSESDYVDLDMQDILSELYQPFDMVAPYLLSQVCRVMDRHYDGDGIRFLQEFLLPTRAVLLQLKEDSWLQLKHKPRDDGWPLCYHGNVVVHLCEVEREYLRQGDYYLYIKPNSPPSPANNNNTNSVTLTLQYLNTDGQLREIPVPTSTFREVFTRHWLRDASRDVVPSASSSAMDLSPSSSDGGACSGSPPPRTLSSCLIAGELGLQREEWRDIVQPPVMERRLSGRRSKTQRSRVGSSGSGSSNGGMGQHGGAGKRRQMKPMGMREMRKSGSGLGSSGSDDSSRQGNSKDGQLLLAQYILEVNFELLHSQAVILTGARDSRGGAVLEVQGDSPIWTEAQYSLHDISKVIGYLFGIPREEVRTKGLTVAVDARSSPKSAVEIIAESLQVLEESYPGAIHQTTVLIDSDSVLSRFITSHSKPKVNYKCEVVHSVDKLHQFVAASLLTKRFSGSFPYDHDSWVRFRMKLEPFISGCQSAAKFLLASMEDFTMTGTPQSAVEISEAIETVRHKHEDVYQDARLAGLHREGDGILATLQNQEGPLALTEDFQDAMICVSTLFDQVHQACTQLDELADRRLSLLNQRLQLAVFEEQTADVTEWMSKEGDFHLGQMKEEKAESLGSIHSIQKDFEKFYFTAMKHIGRGEDLLEDAQGLAEACEMEQAGIREIARTLRHQLKLFTDRLEDKRRYIEDAARLYTMLDKAYEWALDGMKFVAVLGHEKSNTREQCRIQLCTLEKYLRDNPPTAQDDFVEMCKLSKQLGKEQCIQQCDFAKRRCQETHGMMQDKMDKLHGMLRSPRSSSKLGLEWGDRNRTERDETVYERSSSVTFDAAGSLTPQKGTQGGGQDSEGPFSKAELLRKGSRSAPPKQHRDSLHSNGSVDSGISVGDKILDRGALPISPTSMDSPNEFSVRQRKMAALIKPISEIVDTGKRTSSLEKLDEGYEEAETNVVRRPTQSVTHPVVEPKRSYSMMLSRKSEDVEDSSEEKQDRVCRKANMEDEFQLSDEETPDGTETHWSPKDANRHIRKSVSQVPGTPLKLEELTSNAGLLGNKEHPNYRRMVLILDEMIQTEQDYVLALKYIIENYFPEMDRDDIPQGLRGQRSAVFGNLEKIYEFHDRHFLKALSQCQSDPLQVCHCFLQHKKGFGLYALYNKNKPRSDSLLADYGGFFRTKQRKIRDRMDLASYLLKPVQRLGKYALLLRDLIRECRPSDQELASLKSAEEMVQFQMRHGNDLLAMDSIKDCDVDLHEQGELLRQDEFLVYRGHRKCVRHVFLFEDMILFSKTRRTARGHDVYHYKFSLKMTDIGMTENIGESGLKLEIWFRRRKTTDKAYILHARSNSIKQAWTQDISKLLWRQAFRSKEARQAQLSSMGVGSKPCLDIKPNEDRINDRAINMRHRAPRMRNSIAISSFSPSQLLNPYTFSSLSLTSTSLSTSPARTRRSIATSSSAIIGASGTTKAPHAVLSRPLISNELLEECIAETEPGAPVQNLEDTLSRQSSDSGSVFTPEEASGSMEGEEQCVKTPERPVDCTRSFTGEKQYQSIIEVPEFDEGLRIRRVSNSRRDSNSSNKESF</sequence>
<feature type="compositionally biased region" description="Basic and acidic residues" evidence="1">
    <location>
        <begin position="1004"/>
        <end position="1016"/>
    </location>
</feature>
<feature type="compositionally biased region" description="Polar residues" evidence="1">
    <location>
        <begin position="1509"/>
        <end position="1523"/>
    </location>
</feature>
<feature type="domain" description="PH" evidence="2">
    <location>
        <begin position="1265"/>
        <end position="1373"/>
    </location>
</feature>
<dbReference type="InterPro" id="IPR035899">
    <property type="entry name" value="DBL_dom_sf"/>
</dbReference>
<dbReference type="Pfam" id="PF00621">
    <property type="entry name" value="RhoGEF"/>
    <property type="match status" value="1"/>
</dbReference>
<evidence type="ECO:0000256" key="1">
    <source>
        <dbReference type="SAM" id="MobiDB-lite"/>
    </source>
</evidence>
<dbReference type="CDD" id="cd13242">
    <property type="entry name" value="PH_puratrophin-1"/>
    <property type="match status" value="1"/>
</dbReference>
<evidence type="ECO:0000259" key="2">
    <source>
        <dbReference type="PROSITE" id="PS50003"/>
    </source>
</evidence>
<feature type="region of interest" description="Disordered" evidence="1">
    <location>
        <begin position="239"/>
        <end position="311"/>
    </location>
</feature>
<feature type="region of interest" description="Disordered" evidence="1">
    <location>
        <begin position="1573"/>
        <end position="1592"/>
    </location>
</feature>
<gene>
    <name evidence="5" type="primary">LOC110980033</name>
</gene>
<feature type="compositionally biased region" description="Basic and acidic residues" evidence="1">
    <location>
        <begin position="1538"/>
        <end position="1548"/>
    </location>
</feature>
<feature type="compositionally biased region" description="Gly residues" evidence="1">
    <location>
        <begin position="261"/>
        <end position="275"/>
    </location>
</feature>
<dbReference type="GO" id="GO:0005085">
    <property type="term" value="F:guanyl-nucleotide exchange factor activity"/>
    <property type="evidence" value="ECO:0007669"/>
    <property type="project" value="InterPro"/>
</dbReference>
<evidence type="ECO:0000313" key="5">
    <source>
        <dbReference type="RefSeq" id="XP_022091998.1"/>
    </source>
</evidence>
<dbReference type="Gene3D" id="1.20.58.60">
    <property type="match status" value="1"/>
</dbReference>
<dbReference type="CDD" id="cd00160">
    <property type="entry name" value="RhoGEF"/>
    <property type="match status" value="1"/>
</dbReference>
<dbReference type="InterPro" id="IPR011993">
    <property type="entry name" value="PH-like_dom_sf"/>
</dbReference>
<dbReference type="SMART" id="SM00325">
    <property type="entry name" value="RhoGEF"/>
    <property type="match status" value="1"/>
</dbReference>
<dbReference type="Gene3D" id="2.30.29.30">
    <property type="entry name" value="Pleckstrin-homology domain (PH domain)/Phosphotyrosine-binding domain (PTB)"/>
    <property type="match status" value="1"/>
</dbReference>
<dbReference type="PROSITE" id="PS50010">
    <property type="entry name" value="DH_2"/>
    <property type="match status" value="1"/>
</dbReference>